<dbReference type="GO" id="GO:0009435">
    <property type="term" value="P:NAD+ biosynthetic process"/>
    <property type="evidence" value="ECO:0007669"/>
    <property type="project" value="UniProtKB-UniRule"/>
</dbReference>
<dbReference type="EMBL" id="NJGV01000010">
    <property type="protein sequence ID" value="OWY34334.1"/>
    <property type="molecule type" value="Genomic_DNA"/>
</dbReference>
<proteinExistence type="inferred from homology"/>
<comment type="caution">
    <text evidence="7">Lacks conserved residue(s) required for the propagation of feature annotation.</text>
</comment>
<feature type="active site" description="Nucleophile; for glutaminase activity" evidence="7">
    <location>
        <position position="152"/>
    </location>
</feature>
<evidence type="ECO:0000256" key="2">
    <source>
        <dbReference type="ARBA" id="ARBA00007145"/>
    </source>
</evidence>
<dbReference type="PIRSF" id="PIRSF006630">
    <property type="entry name" value="NADS_GAT"/>
    <property type="match status" value="1"/>
</dbReference>
<keyword evidence="5 7" id="KW-0067">ATP-binding</keyword>
<dbReference type="InterPro" id="IPR003694">
    <property type="entry name" value="NAD_synthase"/>
</dbReference>
<evidence type="ECO:0000259" key="10">
    <source>
        <dbReference type="PROSITE" id="PS50263"/>
    </source>
</evidence>
<keyword evidence="4 7" id="KW-0547">Nucleotide-binding</keyword>
<dbReference type="EC" id="6.3.5.1" evidence="7 8"/>
<dbReference type="Gene3D" id="3.60.110.10">
    <property type="entry name" value="Carbon-nitrogen hydrolase"/>
    <property type="match status" value="1"/>
</dbReference>
<evidence type="ECO:0000256" key="4">
    <source>
        <dbReference type="ARBA" id="ARBA00022741"/>
    </source>
</evidence>
<dbReference type="GO" id="GO:0005737">
    <property type="term" value="C:cytoplasm"/>
    <property type="evidence" value="ECO:0007669"/>
    <property type="project" value="InterPro"/>
</dbReference>
<evidence type="ECO:0000256" key="5">
    <source>
        <dbReference type="ARBA" id="ARBA00022840"/>
    </source>
</evidence>
<dbReference type="Pfam" id="PF00795">
    <property type="entry name" value="CN_hydrolase"/>
    <property type="match status" value="1"/>
</dbReference>
<feature type="active site" description="Proton acceptor; for glutaminase activity" evidence="7">
    <location>
        <position position="42"/>
    </location>
</feature>
<evidence type="ECO:0000256" key="1">
    <source>
        <dbReference type="ARBA" id="ARBA00005188"/>
    </source>
</evidence>
<dbReference type="HAMAP" id="MF_02090">
    <property type="entry name" value="NadE_glutamine_dep"/>
    <property type="match status" value="1"/>
</dbReference>
<dbReference type="SUPFAM" id="SSF52402">
    <property type="entry name" value="Adenine nucleotide alpha hydrolases-like"/>
    <property type="match status" value="1"/>
</dbReference>
<dbReference type="PANTHER" id="PTHR23090:SF9">
    <property type="entry name" value="GLUTAMINE-DEPENDENT NAD(+) SYNTHETASE"/>
    <property type="match status" value="1"/>
</dbReference>
<dbReference type="InterPro" id="IPR014729">
    <property type="entry name" value="Rossmann-like_a/b/a_fold"/>
</dbReference>
<sequence>MLRIAIAQCNPTIGDFTGNLALHLDGLQRAAGAGADLVVFPELSLCGYYPGDLLEEARFLAQAEESLQSVIDATRSLPGLTAVIGAPRRNPGPGKPLFNALLAVREGSIVAEYHKQLLPVYGVFDDGRHFEAGPETACVLPIKGLRVGFLICEDGWNDDLRSYRVNPFEKLAQADAQLVVSINASPSDVGKRSQRHALFQAACLRRQMALLYVNQVGGQDQLVYDGGSFAMSPLQGLAFEAARLAEDFQVIAFESGRFLRSDGVGEPVREDQTLATPEFQRRQILLGLRDYARRCGFGKVVVGSSGGIDSALTIALAVEALGAQNVVAVTMPSMFSSTGSVDDSETLCQALGVTLFRHPISDLVREFEDGFAKAFGAPLRGLPLENLQARVRGAILMEYSNGYDALLLTTGNKSEISVGYCTLYGDTNGGLGLIGDLYKTEVYALARHLNAQAGREIIPAAIIDKAPSAELAPDQRDTDSLPPYEVLDEILKWHIEGSRLPADEARAASRAVEQLSGTETGAALVERICRMVARNEYKRRQSPPVIRVRARAFGSGRQIPIAVRY</sequence>
<feature type="binding site" evidence="7">
    <location>
        <position position="191"/>
    </location>
    <ligand>
        <name>L-glutamine</name>
        <dbReference type="ChEBI" id="CHEBI:58359"/>
    </ligand>
</feature>
<accession>A0A225SU42</accession>
<comment type="similarity">
    <text evidence="2 7 8">In the C-terminal section; belongs to the NAD synthetase family.</text>
</comment>
<evidence type="ECO:0000313" key="12">
    <source>
        <dbReference type="Proteomes" id="UP000214747"/>
    </source>
</evidence>
<dbReference type="InterPro" id="IPR003010">
    <property type="entry name" value="C-N_Hydrolase"/>
</dbReference>
<feature type="domain" description="CN hydrolase" evidence="10">
    <location>
        <begin position="2"/>
        <end position="281"/>
    </location>
</feature>
<dbReference type="RefSeq" id="WP_088755542.1">
    <property type="nucleotide sequence ID" value="NZ_NJGV01000010.1"/>
</dbReference>
<dbReference type="GO" id="GO:0005524">
    <property type="term" value="F:ATP binding"/>
    <property type="evidence" value="ECO:0007669"/>
    <property type="project" value="UniProtKB-UniRule"/>
</dbReference>
<dbReference type="Pfam" id="PF02540">
    <property type="entry name" value="NAD_synthase"/>
    <property type="match status" value="1"/>
</dbReference>
<feature type="binding site" evidence="7">
    <location>
        <position position="121"/>
    </location>
    <ligand>
        <name>L-glutamine</name>
        <dbReference type="ChEBI" id="CHEBI:58359"/>
    </ligand>
</feature>
<feature type="binding site" evidence="7">
    <location>
        <position position="410"/>
    </location>
    <ligand>
        <name>ATP</name>
        <dbReference type="ChEBI" id="CHEBI:30616"/>
    </ligand>
</feature>
<comment type="caution">
    <text evidence="11">The sequence shown here is derived from an EMBL/GenBank/DDBJ whole genome shotgun (WGS) entry which is preliminary data.</text>
</comment>
<evidence type="ECO:0000256" key="8">
    <source>
        <dbReference type="PIRNR" id="PIRNR006630"/>
    </source>
</evidence>
<keyword evidence="6 7" id="KW-0520">NAD</keyword>
<evidence type="ECO:0000256" key="9">
    <source>
        <dbReference type="RuleBase" id="RU003811"/>
    </source>
</evidence>
<dbReference type="GO" id="GO:0003952">
    <property type="term" value="F:NAD+ synthase (glutamine-hydrolyzing) activity"/>
    <property type="evidence" value="ECO:0007669"/>
    <property type="project" value="UniProtKB-UniRule"/>
</dbReference>
<evidence type="ECO:0000256" key="6">
    <source>
        <dbReference type="ARBA" id="ARBA00023027"/>
    </source>
</evidence>
<dbReference type="InterPro" id="IPR036526">
    <property type="entry name" value="C-N_Hydrolase_sf"/>
</dbReference>
<feature type="binding site" evidence="7">
    <location>
        <position position="415"/>
    </location>
    <ligand>
        <name>deamido-NAD(+)</name>
        <dbReference type="ChEBI" id="CHEBI:58437"/>
        <note>ligand shared between two neighboring subunits</note>
    </ligand>
</feature>
<dbReference type="CDD" id="cd00553">
    <property type="entry name" value="NAD_synthase"/>
    <property type="match status" value="1"/>
</dbReference>
<dbReference type="Gene3D" id="3.40.50.620">
    <property type="entry name" value="HUPs"/>
    <property type="match status" value="1"/>
</dbReference>
<dbReference type="PROSITE" id="PS50263">
    <property type="entry name" value="CN_HYDROLASE"/>
    <property type="match status" value="1"/>
</dbReference>
<dbReference type="FunFam" id="3.40.50.620:FF:000106">
    <property type="entry name" value="Glutamine-dependent NAD(+) synthetase"/>
    <property type="match status" value="1"/>
</dbReference>
<dbReference type="AlphaFoldDB" id="A0A225SU42"/>
<comment type="similarity">
    <text evidence="9">Belongs to the NAD synthetase family.</text>
</comment>
<dbReference type="GO" id="GO:0004359">
    <property type="term" value="F:glutaminase activity"/>
    <property type="evidence" value="ECO:0007669"/>
    <property type="project" value="InterPro"/>
</dbReference>
<dbReference type="NCBIfam" id="NF010588">
    <property type="entry name" value="PRK13981.1"/>
    <property type="match status" value="1"/>
</dbReference>
<keyword evidence="3 7" id="KW-0436">Ligase</keyword>
<dbReference type="GO" id="GO:0008795">
    <property type="term" value="F:NAD+ synthase activity"/>
    <property type="evidence" value="ECO:0007669"/>
    <property type="project" value="UniProtKB-UniRule"/>
</dbReference>
<dbReference type="SUPFAM" id="SSF56317">
    <property type="entry name" value="Carbon-nitrogen hydrolase"/>
    <property type="match status" value="1"/>
</dbReference>
<feature type="binding site" evidence="7">
    <location>
        <position position="386"/>
    </location>
    <ligand>
        <name>deamido-NAD(+)</name>
        <dbReference type="ChEBI" id="CHEBI:58437"/>
        <note>ligand shared between two neighboring subunits</note>
    </ligand>
</feature>
<dbReference type="PANTHER" id="PTHR23090">
    <property type="entry name" value="NH 3 /GLUTAMINE-DEPENDENT NAD + SYNTHETASE"/>
    <property type="match status" value="1"/>
</dbReference>
<comment type="catalytic activity">
    <reaction evidence="7 8">
        <text>deamido-NAD(+) + L-glutamine + ATP + H2O = L-glutamate + AMP + diphosphate + NAD(+) + H(+)</text>
        <dbReference type="Rhea" id="RHEA:24384"/>
        <dbReference type="ChEBI" id="CHEBI:15377"/>
        <dbReference type="ChEBI" id="CHEBI:15378"/>
        <dbReference type="ChEBI" id="CHEBI:29985"/>
        <dbReference type="ChEBI" id="CHEBI:30616"/>
        <dbReference type="ChEBI" id="CHEBI:33019"/>
        <dbReference type="ChEBI" id="CHEBI:57540"/>
        <dbReference type="ChEBI" id="CHEBI:58359"/>
        <dbReference type="ChEBI" id="CHEBI:58437"/>
        <dbReference type="ChEBI" id="CHEBI:456215"/>
        <dbReference type="EC" id="6.3.5.1"/>
    </reaction>
</comment>
<comment type="function">
    <text evidence="7">Catalyzes the ATP-dependent amidation of deamido-NAD to form NAD. Uses L-glutamine as a nitrogen source.</text>
</comment>
<dbReference type="CDD" id="cd07570">
    <property type="entry name" value="GAT_Gln-NAD-synth"/>
    <property type="match status" value="1"/>
</dbReference>
<comment type="pathway">
    <text evidence="1 7 8">Cofactor biosynthesis; NAD(+) biosynthesis; NAD(+) from deamido-NAD(+) (L-Gln route): step 1/1.</text>
</comment>
<reference evidence="11 12" key="1">
    <citation type="journal article" date="2010" name="Int. J. Syst. Evol. Microbiol.">
        <title>Reclassification of Herbaspirillum putei as a later heterotypic synonym of Herbaspirillum huttiense, with the description of H. huttiense subsp. huttiense subsp. nov. and H. huttiense subsp. putei subsp. nov., comb. nov., and description of Herbaspirillum aquaticum sp. nov.</title>
        <authorList>
            <person name="Dobritsa A.P."/>
            <person name="Reddy M.C."/>
            <person name="Samadpour M."/>
        </authorList>
    </citation>
    <scope>NUCLEOTIDE SEQUENCE [LARGE SCALE GENOMIC DNA]</scope>
    <source>
        <strain evidence="11 12">IEH 4430</strain>
    </source>
</reference>
<evidence type="ECO:0000256" key="7">
    <source>
        <dbReference type="HAMAP-Rule" id="MF_02090"/>
    </source>
</evidence>
<dbReference type="NCBIfam" id="TIGR00552">
    <property type="entry name" value="nadE"/>
    <property type="match status" value="1"/>
</dbReference>
<gene>
    <name evidence="7" type="primary">nadE</name>
    <name evidence="11" type="ORF">CEJ45_13190</name>
</gene>
<organism evidence="11 12">
    <name type="scientific">Herbaspirillum aquaticum</name>
    <dbReference type="NCBI Taxonomy" id="568783"/>
    <lineage>
        <taxon>Bacteria</taxon>
        <taxon>Pseudomonadati</taxon>
        <taxon>Pseudomonadota</taxon>
        <taxon>Betaproteobacteria</taxon>
        <taxon>Burkholderiales</taxon>
        <taxon>Oxalobacteraceae</taxon>
        <taxon>Herbaspirillum</taxon>
    </lineage>
</organism>
<name>A0A225SU42_9BURK</name>
<dbReference type="InterPro" id="IPR014445">
    <property type="entry name" value="Gln-dep_NAD_synthase"/>
</dbReference>
<dbReference type="UniPathway" id="UPA00253">
    <property type="reaction ID" value="UER00334"/>
</dbReference>
<evidence type="ECO:0000256" key="3">
    <source>
        <dbReference type="ARBA" id="ARBA00022598"/>
    </source>
</evidence>
<protein>
    <recommendedName>
        <fullName evidence="7 8">Glutamine-dependent NAD(+) synthetase</fullName>
        <ecNumber evidence="7 8">6.3.5.1</ecNumber>
    </recommendedName>
    <alternativeName>
        <fullName evidence="7 8">NAD(+) synthase [glutamine-hydrolyzing]</fullName>
    </alternativeName>
</protein>
<feature type="binding site" evidence="7">
    <location>
        <position position="185"/>
    </location>
    <ligand>
        <name>L-glutamine</name>
        <dbReference type="ChEBI" id="CHEBI:58359"/>
    </ligand>
</feature>
<evidence type="ECO:0000313" key="11">
    <source>
        <dbReference type="EMBL" id="OWY34334.1"/>
    </source>
</evidence>
<keyword evidence="12" id="KW-1185">Reference proteome</keyword>
<dbReference type="InterPro" id="IPR022310">
    <property type="entry name" value="NAD/GMP_synthase"/>
</dbReference>
<feature type="active site" description="For glutaminase activity" evidence="7">
    <location>
        <position position="115"/>
    </location>
</feature>
<feature type="binding site" evidence="7">
    <location>
        <begin position="303"/>
        <end position="310"/>
    </location>
    <ligand>
        <name>ATP</name>
        <dbReference type="ChEBI" id="CHEBI:30616"/>
    </ligand>
</feature>
<dbReference type="Proteomes" id="UP000214747">
    <property type="component" value="Unassembled WGS sequence"/>
</dbReference>
<feature type="binding site" evidence="7">
    <location>
        <position position="538"/>
    </location>
    <ligand>
        <name>deamido-NAD(+)</name>
        <dbReference type="ChEBI" id="CHEBI:58437"/>
        <note>ligand shared between two neighboring subunits</note>
    </ligand>
</feature>